<keyword evidence="2" id="KW-0812">Transmembrane</keyword>
<name>A0ABN2IC69_9ACTN</name>
<evidence type="ECO:0000313" key="4">
    <source>
        <dbReference type="Proteomes" id="UP001500383"/>
    </source>
</evidence>
<dbReference type="Proteomes" id="UP001500383">
    <property type="component" value="Unassembled WGS sequence"/>
</dbReference>
<keyword evidence="2" id="KW-1133">Transmembrane helix</keyword>
<dbReference type="RefSeq" id="WP_182652855.1">
    <property type="nucleotide sequence ID" value="NZ_BAAAQG010000003.1"/>
</dbReference>
<proteinExistence type="predicted"/>
<feature type="region of interest" description="Disordered" evidence="1">
    <location>
        <begin position="1"/>
        <end position="24"/>
    </location>
</feature>
<evidence type="ECO:0000256" key="2">
    <source>
        <dbReference type="SAM" id="Phobius"/>
    </source>
</evidence>
<sequence>MTGANESDPQSVTQQGEEEVRTPRNRRQPVLAVLAIVAILLLVLALAISGGMG</sequence>
<feature type="transmembrane region" description="Helical" evidence="2">
    <location>
        <begin position="30"/>
        <end position="52"/>
    </location>
</feature>
<protein>
    <submittedName>
        <fullName evidence="3">Uncharacterized protein</fullName>
    </submittedName>
</protein>
<gene>
    <name evidence="3" type="ORF">GCM10009831_08700</name>
</gene>
<evidence type="ECO:0000256" key="1">
    <source>
        <dbReference type="SAM" id="MobiDB-lite"/>
    </source>
</evidence>
<keyword evidence="2" id="KW-0472">Membrane</keyword>
<comment type="caution">
    <text evidence="3">The sequence shown here is derived from an EMBL/GenBank/DDBJ whole genome shotgun (WGS) entry which is preliminary data.</text>
</comment>
<accession>A0ABN2IC69</accession>
<dbReference type="EMBL" id="BAAAQG010000003">
    <property type="protein sequence ID" value="GAA1701880.1"/>
    <property type="molecule type" value="Genomic_DNA"/>
</dbReference>
<evidence type="ECO:0000313" key="3">
    <source>
        <dbReference type="EMBL" id="GAA1701880.1"/>
    </source>
</evidence>
<organism evidence="3 4">
    <name type="scientific">Dietzia cercidiphylli</name>
    <dbReference type="NCBI Taxonomy" id="498199"/>
    <lineage>
        <taxon>Bacteria</taxon>
        <taxon>Bacillati</taxon>
        <taxon>Actinomycetota</taxon>
        <taxon>Actinomycetes</taxon>
        <taxon>Mycobacteriales</taxon>
        <taxon>Dietziaceae</taxon>
        <taxon>Dietzia</taxon>
    </lineage>
</organism>
<feature type="compositionally biased region" description="Polar residues" evidence="1">
    <location>
        <begin position="1"/>
        <end position="15"/>
    </location>
</feature>
<reference evidence="3 4" key="1">
    <citation type="journal article" date="2019" name="Int. J. Syst. Evol. Microbiol.">
        <title>The Global Catalogue of Microorganisms (GCM) 10K type strain sequencing project: providing services to taxonomists for standard genome sequencing and annotation.</title>
        <authorList>
            <consortium name="The Broad Institute Genomics Platform"/>
            <consortium name="The Broad Institute Genome Sequencing Center for Infectious Disease"/>
            <person name="Wu L."/>
            <person name="Ma J."/>
        </authorList>
    </citation>
    <scope>NUCLEOTIDE SEQUENCE [LARGE SCALE GENOMIC DNA]</scope>
    <source>
        <strain evidence="3 4">JCM 16002</strain>
    </source>
</reference>
<keyword evidence="4" id="KW-1185">Reference proteome</keyword>